<dbReference type="EMBL" id="JAYWIO010000007">
    <property type="protein sequence ID" value="KAK7251287.1"/>
    <property type="molecule type" value="Genomic_DNA"/>
</dbReference>
<evidence type="ECO:0000259" key="4">
    <source>
        <dbReference type="Pfam" id="PF03763"/>
    </source>
</evidence>
<dbReference type="AlphaFoldDB" id="A0AAN9HTH5"/>
<keyword evidence="6" id="KW-1185">Reference proteome</keyword>
<dbReference type="Proteomes" id="UP001372338">
    <property type="component" value="Unassembled WGS sequence"/>
</dbReference>
<dbReference type="InterPro" id="IPR005516">
    <property type="entry name" value="Remorin_C"/>
</dbReference>
<gene>
    <name evidence="5" type="ORF">RIF29_34342</name>
</gene>
<evidence type="ECO:0000256" key="2">
    <source>
        <dbReference type="SAM" id="Coils"/>
    </source>
</evidence>
<evidence type="ECO:0000313" key="6">
    <source>
        <dbReference type="Proteomes" id="UP001372338"/>
    </source>
</evidence>
<protein>
    <recommendedName>
        <fullName evidence="4">Remorin C-terminal domain-containing protein</fullName>
    </recommendedName>
</protein>
<name>A0AAN9HTH5_CROPI</name>
<feature type="compositionally biased region" description="Polar residues" evidence="3">
    <location>
        <begin position="22"/>
        <end position="36"/>
    </location>
</feature>
<comment type="similarity">
    <text evidence="1">Belongs to the remorin family.</text>
</comment>
<feature type="coiled-coil region" evidence="2">
    <location>
        <begin position="117"/>
        <end position="148"/>
    </location>
</feature>
<evidence type="ECO:0000256" key="1">
    <source>
        <dbReference type="ARBA" id="ARBA00005711"/>
    </source>
</evidence>
<dbReference type="PANTHER" id="PTHR31775">
    <property type="entry name" value="OS02G0117200 PROTEIN"/>
    <property type="match status" value="1"/>
</dbReference>
<dbReference type="Pfam" id="PF03763">
    <property type="entry name" value="Remorin_C"/>
    <property type="match status" value="1"/>
</dbReference>
<feature type="region of interest" description="Disordered" evidence="3">
    <location>
        <begin position="1"/>
        <end position="55"/>
    </location>
</feature>
<organism evidence="5 6">
    <name type="scientific">Crotalaria pallida</name>
    <name type="common">Smooth rattlebox</name>
    <name type="synonym">Crotalaria striata</name>
    <dbReference type="NCBI Taxonomy" id="3830"/>
    <lineage>
        <taxon>Eukaryota</taxon>
        <taxon>Viridiplantae</taxon>
        <taxon>Streptophyta</taxon>
        <taxon>Embryophyta</taxon>
        <taxon>Tracheophyta</taxon>
        <taxon>Spermatophyta</taxon>
        <taxon>Magnoliopsida</taxon>
        <taxon>eudicotyledons</taxon>
        <taxon>Gunneridae</taxon>
        <taxon>Pentapetalae</taxon>
        <taxon>rosids</taxon>
        <taxon>fabids</taxon>
        <taxon>Fabales</taxon>
        <taxon>Fabaceae</taxon>
        <taxon>Papilionoideae</taxon>
        <taxon>50 kb inversion clade</taxon>
        <taxon>genistoids sensu lato</taxon>
        <taxon>core genistoids</taxon>
        <taxon>Crotalarieae</taxon>
        <taxon>Crotalaria</taxon>
    </lineage>
</organism>
<comment type="caution">
    <text evidence="5">The sequence shown here is derived from an EMBL/GenBank/DDBJ whole genome shotgun (WGS) entry which is preliminary data.</text>
</comment>
<feature type="domain" description="Remorin C-terminal" evidence="4">
    <location>
        <begin position="82"/>
        <end position="181"/>
    </location>
</feature>
<keyword evidence="2" id="KW-0175">Coiled coil</keyword>
<reference evidence="5 6" key="1">
    <citation type="submission" date="2024-01" db="EMBL/GenBank/DDBJ databases">
        <title>The genomes of 5 underutilized Papilionoideae crops provide insights into root nodulation and disease resistanc.</title>
        <authorList>
            <person name="Yuan L."/>
        </authorList>
    </citation>
    <scope>NUCLEOTIDE SEQUENCE [LARGE SCALE GENOMIC DNA]</scope>
    <source>
        <strain evidence="5">ZHUSHIDOU_FW_LH</strain>
        <tissue evidence="5">Leaf</tissue>
    </source>
</reference>
<dbReference type="PANTHER" id="PTHR31775:SF29">
    <property type="entry name" value="REMORIN C-TERMINAL DOMAIN-CONTAINING PROTEIN"/>
    <property type="match status" value="1"/>
</dbReference>
<proteinExistence type="inferred from homology"/>
<accession>A0AAN9HTH5</accession>
<sequence>MGEDENGNTEPHPQSEALVARPSSSSAPTPLDQSPLNKGEESNIPHITNSNDAGQECSLMSLVTSPNPKQHDAMHAKVEEEKRLALIKAWEENEKTKVENRAYKRQFAIGFWKDTKKAYVEAKIKKFEEKLERKKAEYIEKMQNKIAEIHLIAEEKKATITAKREEELLEVEEIAAKFRSSDGYSPRKLFPCFGG</sequence>
<evidence type="ECO:0000313" key="5">
    <source>
        <dbReference type="EMBL" id="KAK7251287.1"/>
    </source>
</evidence>
<evidence type="ECO:0000256" key="3">
    <source>
        <dbReference type="SAM" id="MobiDB-lite"/>
    </source>
</evidence>